<dbReference type="GO" id="GO:0005634">
    <property type="term" value="C:nucleus"/>
    <property type="evidence" value="ECO:0007669"/>
    <property type="project" value="UniProtKB-SubCell"/>
</dbReference>
<comment type="similarity">
    <text evidence="2">Belongs to the WD repeat HIR1 family.</text>
</comment>
<dbReference type="InterPro" id="IPR001680">
    <property type="entry name" value="WD40_rpt"/>
</dbReference>
<feature type="repeat" description="WD" evidence="9">
    <location>
        <begin position="160"/>
        <end position="192"/>
    </location>
</feature>
<evidence type="ECO:0000256" key="10">
    <source>
        <dbReference type="SAM" id="MobiDB-lite"/>
    </source>
</evidence>
<evidence type="ECO:0000256" key="2">
    <source>
        <dbReference type="ARBA" id="ARBA00007306"/>
    </source>
</evidence>
<evidence type="ECO:0000256" key="4">
    <source>
        <dbReference type="ARBA" id="ARBA00022737"/>
    </source>
</evidence>
<dbReference type="KEGG" id="dpa:109538427"/>
<keyword evidence="5" id="KW-0227">DNA damage</keyword>
<dbReference type="PROSITE" id="PS50294">
    <property type="entry name" value="WD_REPEATS_REGION"/>
    <property type="match status" value="2"/>
</dbReference>
<organism evidence="12 13">
    <name type="scientific">Dendroctonus ponderosae</name>
    <name type="common">Mountain pine beetle</name>
    <dbReference type="NCBI Taxonomy" id="77166"/>
    <lineage>
        <taxon>Eukaryota</taxon>
        <taxon>Metazoa</taxon>
        <taxon>Ecdysozoa</taxon>
        <taxon>Arthropoda</taxon>
        <taxon>Hexapoda</taxon>
        <taxon>Insecta</taxon>
        <taxon>Pterygota</taxon>
        <taxon>Neoptera</taxon>
        <taxon>Endopterygota</taxon>
        <taxon>Coleoptera</taxon>
        <taxon>Polyphaga</taxon>
        <taxon>Cucujiformia</taxon>
        <taxon>Curculionidae</taxon>
        <taxon>Scolytinae</taxon>
        <taxon>Dendroctonus</taxon>
    </lineage>
</organism>
<dbReference type="PANTHER" id="PTHR15271:SF4">
    <property type="entry name" value="CHROMATIN ASSEMBLY FACTOR 1 SUBUNIT B"/>
    <property type="match status" value="1"/>
</dbReference>
<keyword evidence="3 9" id="KW-0853">WD repeat</keyword>
<proteinExistence type="inferred from homology"/>
<evidence type="ECO:0000256" key="3">
    <source>
        <dbReference type="ARBA" id="ARBA00022574"/>
    </source>
</evidence>
<evidence type="ECO:0000256" key="7">
    <source>
        <dbReference type="ARBA" id="ARBA00023204"/>
    </source>
</evidence>
<evidence type="ECO:0000259" key="11">
    <source>
        <dbReference type="Pfam" id="PF24105"/>
    </source>
</evidence>
<dbReference type="GO" id="GO:0033186">
    <property type="term" value="C:CAF-1 complex"/>
    <property type="evidence" value="ECO:0007669"/>
    <property type="project" value="TreeGrafter"/>
</dbReference>
<reference evidence="12" key="2">
    <citation type="submission" date="2024-08" db="UniProtKB">
        <authorList>
            <consortium name="EnsemblMetazoa"/>
        </authorList>
    </citation>
    <scope>IDENTIFICATION</scope>
</reference>
<feature type="region of interest" description="Disordered" evidence="10">
    <location>
        <begin position="412"/>
        <end position="431"/>
    </location>
</feature>
<accession>A0AAR5PKB1</accession>
<evidence type="ECO:0000256" key="5">
    <source>
        <dbReference type="ARBA" id="ARBA00022763"/>
    </source>
</evidence>
<keyword evidence="6" id="KW-0156">Chromatin regulator</keyword>
<keyword evidence="4" id="KW-0677">Repeat</keyword>
<name>A0AAR5PKB1_DENPD</name>
<evidence type="ECO:0000313" key="12">
    <source>
        <dbReference type="EnsemblMetazoa" id="XP_019761211.1"/>
    </source>
</evidence>
<protein>
    <recommendedName>
        <fullName evidence="11">CAF1B/HIR1 beta-propeller domain-containing protein</fullName>
    </recommendedName>
</protein>
<evidence type="ECO:0000313" key="13">
    <source>
        <dbReference type="Proteomes" id="UP000019118"/>
    </source>
</evidence>
<dbReference type="AlphaFoldDB" id="A0AAR5PKB1"/>
<feature type="repeat" description="WD" evidence="9">
    <location>
        <begin position="118"/>
        <end position="159"/>
    </location>
</feature>
<sequence>MKCTIPEISWHNKEPVFSVDIFPENGQFYRLASGGGDCHVLIWQMTIALNGAVNQDLISDLTRHQRSVNCVRWSPSGKYLASGDDDANIIVWQLKTDSIPLLEGETGDKETWTVYKVMRGHKEDVYDLCWSIDELKLLSGSVDNTAILWDLNKGKIDHILTDHKGFVQGVAWDPKNQILATISTDRVCRIFDNTGKHVKARIQKGKITAVPEGHFLKDKDAKYFHDDTFKSFFRRLQFTPDGSLLIVPSGFIEAENCKTALNSTLIFAIDNLCSPAVILPLPRQSSTAVRCCPILFELKEEGPAPTIKLPYRMIFAVGTDHDIILYDTQQKLPFARFQEIHYTRITDLTWSQDGLLLIASSTDGFCSLITFEPNELGTAWVKNEEEIEENLLEVSACQELIEKDENVDIADKEVNKGEKNDAAKKEHKEESIKRPSFLEQWALKTPKKRKIEKDVASPGAKAQAFEILESPMKVNVSQQNLPAMVAETEEKVVSAKPTNQNPVDIISLESDDECNITPIKKKSAKLIKAQKKEPVLKIKLSRMVNCSTPEVRPKKAKNALLSFLKQSSEKATKKAQVPKESHMVLPIEEISARDAWSCHVANEEARTPQKIDESTDDDKTEDFCLQLEESQECRERTTDPQRSNEKHLEKSDLDDKKESAKKAESQSSALKTPRRVALITLCGPGRKLRK</sequence>
<dbReference type="Proteomes" id="UP000019118">
    <property type="component" value="Unassembled WGS sequence"/>
</dbReference>
<dbReference type="SUPFAM" id="SSF50978">
    <property type="entry name" value="WD40 repeat-like"/>
    <property type="match status" value="1"/>
</dbReference>
<dbReference type="InterPro" id="IPR055410">
    <property type="entry name" value="Beta-prop_CAF1B_HIR1"/>
</dbReference>
<dbReference type="PROSITE" id="PS50082">
    <property type="entry name" value="WD_REPEATS_2"/>
    <property type="match status" value="3"/>
</dbReference>
<reference evidence="13" key="1">
    <citation type="journal article" date="2013" name="Genome Biol.">
        <title>Draft genome of the mountain pine beetle, Dendroctonus ponderosae Hopkins, a major forest pest.</title>
        <authorList>
            <person name="Keeling C.I."/>
            <person name="Yuen M.M."/>
            <person name="Liao N.Y."/>
            <person name="Docking T.R."/>
            <person name="Chan S.K."/>
            <person name="Taylor G.A."/>
            <person name="Palmquist D.L."/>
            <person name="Jackman S.D."/>
            <person name="Nguyen A."/>
            <person name="Li M."/>
            <person name="Henderson H."/>
            <person name="Janes J.K."/>
            <person name="Zhao Y."/>
            <person name="Pandoh P."/>
            <person name="Moore R."/>
            <person name="Sperling F.A."/>
            <person name="Huber D.P."/>
            <person name="Birol I."/>
            <person name="Jones S.J."/>
            <person name="Bohlmann J."/>
        </authorList>
    </citation>
    <scope>NUCLEOTIDE SEQUENCE</scope>
</reference>
<dbReference type="GO" id="GO:0006335">
    <property type="term" value="P:DNA replication-dependent chromatin assembly"/>
    <property type="evidence" value="ECO:0007669"/>
    <property type="project" value="InterPro"/>
</dbReference>
<feature type="domain" description="CAF1B/HIR1 beta-propeller" evidence="11">
    <location>
        <begin position="1"/>
        <end position="376"/>
    </location>
</feature>
<dbReference type="InterPro" id="IPR019775">
    <property type="entry name" value="WD40_repeat_CS"/>
</dbReference>
<feature type="region of interest" description="Disordered" evidence="10">
    <location>
        <begin position="628"/>
        <end position="676"/>
    </location>
</feature>
<keyword evidence="8" id="KW-0539">Nucleus</keyword>
<evidence type="ECO:0000256" key="8">
    <source>
        <dbReference type="ARBA" id="ARBA00023242"/>
    </source>
</evidence>
<dbReference type="InterPro" id="IPR036322">
    <property type="entry name" value="WD40_repeat_dom_sf"/>
</dbReference>
<keyword evidence="7" id="KW-0234">DNA repair</keyword>
<dbReference type="RefSeq" id="XP_019761211.1">
    <property type="nucleotide sequence ID" value="XM_019905652.2"/>
</dbReference>
<dbReference type="GO" id="GO:0006281">
    <property type="term" value="P:DNA repair"/>
    <property type="evidence" value="ECO:0007669"/>
    <property type="project" value="UniProtKB-KW"/>
</dbReference>
<evidence type="ECO:0000256" key="6">
    <source>
        <dbReference type="ARBA" id="ARBA00022853"/>
    </source>
</evidence>
<keyword evidence="13" id="KW-1185">Reference proteome</keyword>
<dbReference type="Gene3D" id="2.130.10.10">
    <property type="entry name" value="YVTN repeat-like/Quinoprotein amine dehydrogenase"/>
    <property type="match status" value="3"/>
</dbReference>
<dbReference type="EnsemblMetazoa" id="XM_019905652.1">
    <property type="protein sequence ID" value="XP_019761211.1"/>
    <property type="gene ID" value="LOC109538427"/>
</dbReference>
<dbReference type="CTD" id="36107"/>
<dbReference type="GeneID" id="109538427"/>
<dbReference type="GO" id="GO:0006334">
    <property type="term" value="P:nucleosome assembly"/>
    <property type="evidence" value="ECO:0007669"/>
    <property type="project" value="TreeGrafter"/>
</dbReference>
<feature type="repeat" description="WD" evidence="9">
    <location>
        <begin position="61"/>
        <end position="102"/>
    </location>
</feature>
<dbReference type="PROSITE" id="PS00678">
    <property type="entry name" value="WD_REPEATS_1"/>
    <property type="match status" value="1"/>
</dbReference>
<feature type="compositionally biased region" description="Basic and acidic residues" evidence="10">
    <location>
        <begin position="631"/>
        <end position="664"/>
    </location>
</feature>
<evidence type="ECO:0000256" key="9">
    <source>
        <dbReference type="PROSITE-ProRule" id="PRU00221"/>
    </source>
</evidence>
<dbReference type="FunFam" id="2.130.10.10:FF:002897">
    <property type="entry name" value="Protein HIRA homolog-like Protein"/>
    <property type="match status" value="1"/>
</dbReference>
<dbReference type="SMART" id="SM00320">
    <property type="entry name" value="WD40"/>
    <property type="match status" value="5"/>
</dbReference>
<comment type="subcellular location">
    <subcellularLocation>
        <location evidence="1">Nucleus</location>
    </subcellularLocation>
</comment>
<dbReference type="PANTHER" id="PTHR15271">
    <property type="entry name" value="CHROMATIN ASSEMBLY FACTOR 1 SUBUNIT B"/>
    <property type="match status" value="1"/>
</dbReference>
<dbReference type="InterPro" id="IPR015943">
    <property type="entry name" value="WD40/YVTN_repeat-like_dom_sf"/>
</dbReference>
<evidence type="ECO:0000256" key="1">
    <source>
        <dbReference type="ARBA" id="ARBA00004123"/>
    </source>
</evidence>
<dbReference type="InterPro" id="IPR045145">
    <property type="entry name" value="PTHR15271"/>
</dbReference>
<dbReference type="Pfam" id="PF24105">
    <property type="entry name" value="Beta-prop_CAF1B_HIR1"/>
    <property type="match status" value="1"/>
</dbReference>